<dbReference type="SUPFAM" id="SSF46689">
    <property type="entry name" value="Homeodomain-like"/>
    <property type="match status" value="1"/>
</dbReference>
<dbReference type="InterPro" id="IPR001584">
    <property type="entry name" value="Integrase_cat-core"/>
</dbReference>
<sequence length="354" mass="41735">MKSEGFNSHSKHIVLKHAIKHKNVSLTCKLFGISRTTFYNWYRAYQKNGIAGLQSKEPQKPQMPNKVSSSVEREILDYVAKYPLDGPKRIYYEFKSEGLDLGESGIYNVLKRHNLSQKRQRLEYSKNKTYPISVKKKKRQAIPFGDQAKSVNYPGQCVIQRIDFIGKFDGVGKIYQYSIYDVYSRLGVVKLYNKKQDIDVWYFFEHKIMYLLKTFNISIDYLLTYKTKEFLPYFVKGNMLIEVTDDLNINHRFVEYEENSVLDEMTDFNRFLVKDFYSYVENKNSVNSFSKVEREFQKFLRNYNFLTPISKGVNSGKTPIEVVLEQSNNKGLNYEELPIWILALLNQKKRVDVK</sequence>
<organism evidence="2">
    <name type="scientific">Proteinivorax tanatarense</name>
    <dbReference type="NCBI Taxonomy" id="1260629"/>
    <lineage>
        <taxon>Bacteria</taxon>
        <taxon>Bacillati</taxon>
        <taxon>Bacillota</taxon>
        <taxon>Clostridia</taxon>
        <taxon>Eubacteriales</taxon>
        <taxon>Proteinivoracaceae</taxon>
        <taxon>Proteinivorax</taxon>
    </lineage>
</organism>
<proteinExistence type="predicted"/>
<dbReference type="AlphaFoldDB" id="A0AAU7VK31"/>
<dbReference type="InterPro" id="IPR036388">
    <property type="entry name" value="WH-like_DNA-bd_sf"/>
</dbReference>
<reference evidence="2" key="1">
    <citation type="journal article" date="2013" name="Extremophiles">
        <title>Proteinivorax tanatarense gen. nov., sp. nov., an anaerobic, haloalkaliphilic, proteolytic bacterium isolated from a decaying algal bloom, and proposal of Proteinivoraceae fam. nov.</title>
        <authorList>
            <person name="Kevbrin V."/>
            <person name="Boltyanskaya Y."/>
            <person name="Zhilina T."/>
            <person name="Kolganova T."/>
            <person name="Lavrentjeva E."/>
            <person name="Kuznetsov B."/>
        </authorList>
    </citation>
    <scope>NUCLEOTIDE SEQUENCE</scope>
    <source>
        <strain evidence="2">Z-910T</strain>
    </source>
</reference>
<feature type="domain" description="Integrase catalytic" evidence="1">
    <location>
        <begin position="150"/>
        <end position="327"/>
    </location>
</feature>
<dbReference type="PROSITE" id="PS50994">
    <property type="entry name" value="INTEGRASE"/>
    <property type="match status" value="1"/>
</dbReference>
<evidence type="ECO:0000313" key="2">
    <source>
        <dbReference type="EMBL" id="XBX74332.1"/>
    </source>
</evidence>
<dbReference type="EMBL" id="CP158367">
    <property type="protein sequence ID" value="XBX74332.1"/>
    <property type="molecule type" value="Genomic_DNA"/>
</dbReference>
<evidence type="ECO:0000259" key="1">
    <source>
        <dbReference type="PROSITE" id="PS50994"/>
    </source>
</evidence>
<name>A0AAU7VK31_9FIRM</name>
<dbReference type="Pfam" id="PF13518">
    <property type="entry name" value="HTH_28"/>
    <property type="match status" value="1"/>
</dbReference>
<dbReference type="GO" id="GO:0015074">
    <property type="term" value="P:DNA integration"/>
    <property type="evidence" value="ECO:0007669"/>
    <property type="project" value="InterPro"/>
</dbReference>
<reference evidence="2" key="2">
    <citation type="submission" date="2024-06" db="EMBL/GenBank/DDBJ databases">
        <authorList>
            <person name="Petrova K.O."/>
            <person name="Toshchakov S.V."/>
            <person name="Boltjanskaja Y.V."/>
            <person name="Kevbrin V."/>
        </authorList>
    </citation>
    <scope>NUCLEOTIDE SEQUENCE</scope>
    <source>
        <strain evidence="2">Z-910T</strain>
    </source>
</reference>
<accession>A0AAU7VK31</accession>
<dbReference type="RefSeq" id="WP_350343086.1">
    <property type="nucleotide sequence ID" value="NZ_CP158367.1"/>
</dbReference>
<dbReference type="InterPro" id="IPR055247">
    <property type="entry name" value="InsJ-like_HTH"/>
</dbReference>
<dbReference type="InterPro" id="IPR009057">
    <property type="entry name" value="Homeodomain-like_sf"/>
</dbReference>
<protein>
    <submittedName>
        <fullName evidence="2">Helix-turn-helix domain-containing protein</fullName>
    </submittedName>
</protein>
<dbReference type="Gene3D" id="1.10.10.10">
    <property type="entry name" value="Winged helix-like DNA-binding domain superfamily/Winged helix DNA-binding domain"/>
    <property type="match status" value="1"/>
</dbReference>
<gene>
    <name evidence="2" type="ORF">PRVXT_002366</name>
</gene>